<organism evidence="1 2">
    <name type="scientific">Laccaria amethystina LaAM-08-1</name>
    <dbReference type="NCBI Taxonomy" id="1095629"/>
    <lineage>
        <taxon>Eukaryota</taxon>
        <taxon>Fungi</taxon>
        <taxon>Dikarya</taxon>
        <taxon>Basidiomycota</taxon>
        <taxon>Agaricomycotina</taxon>
        <taxon>Agaricomycetes</taxon>
        <taxon>Agaricomycetidae</taxon>
        <taxon>Agaricales</taxon>
        <taxon>Agaricineae</taxon>
        <taxon>Hydnangiaceae</taxon>
        <taxon>Laccaria</taxon>
    </lineage>
</organism>
<evidence type="ECO:0000313" key="1">
    <source>
        <dbReference type="EMBL" id="KIJ93164.1"/>
    </source>
</evidence>
<dbReference type="EMBL" id="KN838861">
    <property type="protein sequence ID" value="KIJ93164.1"/>
    <property type="molecule type" value="Genomic_DNA"/>
</dbReference>
<reference evidence="1 2" key="1">
    <citation type="submission" date="2014-04" db="EMBL/GenBank/DDBJ databases">
        <authorList>
            <consortium name="DOE Joint Genome Institute"/>
            <person name="Kuo A."/>
            <person name="Kohler A."/>
            <person name="Nagy L.G."/>
            <person name="Floudas D."/>
            <person name="Copeland A."/>
            <person name="Barry K.W."/>
            <person name="Cichocki N."/>
            <person name="Veneault-Fourrey C."/>
            <person name="LaButti K."/>
            <person name="Lindquist E.A."/>
            <person name="Lipzen A."/>
            <person name="Lundell T."/>
            <person name="Morin E."/>
            <person name="Murat C."/>
            <person name="Sun H."/>
            <person name="Tunlid A."/>
            <person name="Henrissat B."/>
            <person name="Grigoriev I.V."/>
            <person name="Hibbett D.S."/>
            <person name="Martin F."/>
            <person name="Nordberg H.P."/>
            <person name="Cantor M.N."/>
            <person name="Hua S.X."/>
        </authorList>
    </citation>
    <scope>NUCLEOTIDE SEQUENCE [LARGE SCALE GENOMIC DNA]</scope>
    <source>
        <strain evidence="1 2">LaAM-08-1</strain>
    </source>
</reference>
<reference evidence="2" key="2">
    <citation type="submission" date="2015-01" db="EMBL/GenBank/DDBJ databases">
        <title>Evolutionary Origins and Diversification of the Mycorrhizal Mutualists.</title>
        <authorList>
            <consortium name="DOE Joint Genome Institute"/>
            <consortium name="Mycorrhizal Genomics Consortium"/>
            <person name="Kohler A."/>
            <person name="Kuo A."/>
            <person name="Nagy L.G."/>
            <person name="Floudas D."/>
            <person name="Copeland A."/>
            <person name="Barry K.W."/>
            <person name="Cichocki N."/>
            <person name="Veneault-Fourrey C."/>
            <person name="LaButti K."/>
            <person name="Lindquist E.A."/>
            <person name="Lipzen A."/>
            <person name="Lundell T."/>
            <person name="Morin E."/>
            <person name="Murat C."/>
            <person name="Riley R."/>
            <person name="Ohm R."/>
            <person name="Sun H."/>
            <person name="Tunlid A."/>
            <person name="Henrissat B."/>
            <person name="Grigoriev I.V."/>
            <person name="Hibbett D.S."/>
            <person name="Martin F."/>
        </authorList>
    </citation>
    <scope>NUCLEOTIDE SEQUENCE [LARGE SCALE GENOMIC DNA]</scope>
    <source>
        <strain evidence="2">LaAM-08-1</strain>
    </source>
</reference>
<dbReference type="HOGENOM" id="CLU_2483704_0_0_1"/>
<sequence length="87" mass="9046">MIALVSNFTIANLNLFAVEVVPPGGRPAVTIAGQAAQTFSSYGSYTVRQSGATGIYFTLNYPSTRLLSTATAAGQLTGDFQISAVLQ</sequence>
<name>A0A0C9WIL7_9AGAR</name>
<keyword evidence="2" id="KW-1185">Reference proteome</keyword>
<dbReference type="Proteomes" id="UP000054477">
    <property type="component" value="Unassembled WGS sequence"/>
</dbReference>
<evidence type="ECO:0000313" key="2">
    <source>
        <dbReference type="Proteomes" id="UP000054477"/>
    </source>
</evidence>
<dbReference type="AlphaFoldDB" id="A0A0C9WIL7"/>
<protein>
    <submittedName>
        <fullName evidence="1">Uncharacterized protein</fullName>
    </submittedName>
</protein>
<accession>A0A0C9WIL7</accession>
<proteinExistence type="predicted"/>
<gene>
    <name evidence="1" type="ORF">K443DRAFT_684754</name>
</gene>